<proteinExistence type="predicted"/>
<dbReference type="SUPFAM" id="SSF56801">
    <property type="entry name" value="Acetyl-CoA synthetase-like"/>
    <property type="match status" value="1"/>
</dbReference>
<evidence type="ECO:0000313" key="2">
    <source>
        <dbReference type="EMBL" id="MFJ2822229.1"/>
    </source>
</evidence>
<comment type="caution">
    <text evidence="2">The sequence shown here is derived from an EMBL/GenBank/DDBJ whole genome shotgun (WGS) entry which is preliminary data.</text>
</comment>
<dbReference type="Gene3D" id="3.40.50.980">
    <property type="match status" value="1"/>
</dbReference>
<keyword evidence="3" id="KW-1185">Reference proteome</keyword>
<gene>
    <name evidence="2" type="ORF">ACIO7M_14065</name>
</gene>
<evidence type="ECO:0000313" key="3">
    <source>
        <dbReference type="Proteomes" id="UP001617351"/>
    </source>
</evidence>
<dbReference type="RefSeq" id="WP_402380608.1">
    <property type="nucleotide sequence ID" value="NZ_JBIUYY010000005.1"/>
</dbReference>
<organism evidence="2 3">
    <name type="scientific">Streptomyces toxytricini</name>
    <name type="common">Actinomyces toxytricini</name>
    <dbReference type="NCBI Taxonomy" id="67369"/>
    <lineage>
        <taxon>Bacteria</taxon>
        <taxon>Bacillati</taxon>
        <taxon>Actinomycetota</taxon>
        <taxon>Actinomycetes</taxon>
        <taxon>Kitasatosporales</taxon>
        <taxon>Streptomycetaceae</taxon>
        <taxon>Streptomyces</taxon>
    </lineage>
</organism>
<feature type="compositionally biased region" description="Low complexity" evidence="1">
    <location>
        <begin position="179"/>
        <end position="190"/>
    </location>
</feature>
<name>A0ABW8EG50_STRT5</name>
<dbReference type="Proteomes" id="UP001617351">
    <property type="component" value="Unassembled WGS sequence"/>
</dbReference>
<dbReference type="EMBL" id="JBIUYY010000005">
    <property type="protein sequence ID" value="MFJ2822229.1"/>
    <property type="molecule type" value="Genomic_DNA"/>
</dbReference>
<reference evidence="2 3" key="1">
    <citation type="submission" date="2024-10" db="EMBL/GenBank/DDBJ databases">
        <title>The Natural Products Discovery Center: Release of the First 8490 Sequenced Strains for Exploring Actinobacteria Biosynthetic Diversity.</title>
        <authorList>
            <person name="Kalkreuter E."/>
            <person name="Kautsar S.A."/>
            <person name="Yang D."/>
            <person name="Bader C.D."/>
            <person name="Teijaro C.N."/>
            <person name="Fluegel L."/>
            <person name="Davis C.M."/>
            <person name="Simpson J.R."/>
            <person name="Lauterbach L."/>
            <person name="Steele A.D."/>
            <person name="Gui C."/>
            <person name="Meng S."/>
            <person name="Li G."/>
            <person name="Viehrig K."/>
            <person name="Ye F."/>
            <person name="Su P."/>
            <person name="Kiefer A.F."/>
            <person name="Nichols A."/>
            <person name="Cepeda A.J."/>
            <person name="Yan W."/>
            <person name="Fan B."/>
            <person name="Jiang Y."/>
            <person name="Adhikari A."/>
            <person name="Zheng C.-J."/>
            <person name="Schuster L."/>
            <person name="Cowan T.M."/>
            <person name="Smanski M.J."/>
            <person name="Chevrette M.G."/>
            <person name="De Carvalho L.P.S."/>
            <person name="Shen B."/>
        </authorList>
    </citation>
    <scope>NUCLEOTIDE SEQUENCE [LARGE SCALE GENOMIC DNA]</scope>
    <source>
        <strain evidence="2 3">NPDC087220</strain>
    </source>
</reference>
<sequence length="207" mass="21003">MITLFALLRAGAVPVIWPLAYREPQVAHVVRAEQARGCVGPAVHHGFDHTAMAARIAAQGPFLRRVFTLEPPGAANPYGGAATDPSGCRYLLGSADGPPEPGPARAADPVAFLLPAPWGGASCPTTRTRPPACGPRPGNASPSRHCRQTPLATGSAPGPGGRRAAARPGAGLPPPADPGHPGRAARPALPDTCPAPAGRPVSGRVRP</sequence>
<protein>
    <submittedName>
        <fullName evidence="2">Uncharacterized protein</fullName>
    </submittedName>
</protein>
<evidence type="ECO:0000256" key="1">
    <source>
        <dbReference type="SAM" id="MobiDB-lite"/>
    </source>
</evidence>
<feature type="region of interest" description="Disordered" evidence="1">
    <location>
        <begin position="123"/>
        <end position="207"/>
    </location>
</feature>
<accession>A0ABW8EG50</accession>